<evidence type="ECO:0000256" key="1">
    <source>
        <dbReference type="ARBA" id="ARBA00023054"/>
    </source>
</evidence>
<dbReference type="GO" id="GO:0005524">
    <property type="term" value="F:ATP binding"/>
    <property type="evidence" value="ECO:0007669"/>
    <property type="project" value="InterPro"/>
</dbReference>
<gene>
    <name evidence="4" type="ORF">C7B46_04100</name>
</gene>
<dbReference type="GO" id="GO:0051276">
    <property type="term" value="P:chromosome organization"/>
    <property type="evidence" value="ECO:0007669"/>
    <property type="project" value="InterPro"/>
</dbReference>
<dbReference type="Gene3D" id="1.10.287.1490">
    <property type="match status" value="1"/>
</dbReference>
<dbReference type="SUPFAM" id="SSF75553">
    <property type="entry name" value="Smc hinge domain"/>
    <property type="match status" value="1"/>
</dbReference>
<evidence type="ECO:0000259" key="3">
    <source>
        <dbReference type="SMART" id="SM00968"/>
    </source>
</evidence>
<dbReference type="InterPro" id="IPR003395">
    <property type="entry name" value="RecF/RecN/SMC_N"/>
</dbReference>
<evidence type="ECO:0000256" key="2">
    <source>
        <dbReference type="SAM" id="Coils"/>
    </source>
</evidence>
<accession>A0A2T2XJF9</accession>
<dbReference type="EMBL" id="PXYW01000007">
    <property type="protein sequence ID" value="PSR34626.1"/>
    <property type="molecule type" value="Genomic_DNA"/>
</dbReference>
<proteinExistence type="predicted"/>
<dbReference type="Gene3D" id="3.40.50.300">
    <property type="entry name" value="P-loop containing nucleotide triphosphate hydrolases"/>
    <property type="match status" value="1"/>
</dbReference>
<keyword evidence="1 2" id="KW-0175">Coiled coil</keyword>
<protein>
    <submittedName>
        <fullName evidence="4">Chromosome segregation protein SMC</fullName>
    </submittedName>
</protein>
<dbReference type="Pfam" id="PF02463">
    <property type="entry name" value="SMC_N"/>
    <property type="match status" value="1"/>
</dbReference>
<dbReference type="Pfam" id="PF06470">
    <property type="entry name" value="SMC_hinge"/>
    <property type="match status" value="1"/>
</dbReference>
<feature type="non-terminal residue" evidence="4">
    <location>
        <position position="711"/>
    </location>
</feature>
<dbReference type="Gene3D" id="1.20.1060.20">
    <property type="match status" value="1"/>
</dbReference>
<feature type="domain" description="SMC hinge" evidence="3">
    <location>
        <begin position="504"/>
        <end position="622"/>
    </location>
</feature>
<name>A0A2T2XJF9_9FIRM</name>
<evidence type="ECO:0000313" key="4">
    <source>
        <dbReference type="EMBL" id="PSR34626.1"/>
    </source>
</evidence>
<evidence type="ECO:0000313" key="5">
    <source>
        <dbReference type="Proteomes" id="UP000242972"/>
    </source>
</evidence>
<organism evidence="4 5">
    <name type="scientific">Sulfobacillus benefaciens</name>
    <dbReference type="NCBI Taxonomy" id="453960"/>
    <lineage>
        <taxon>Bacteria</taxon>
        <taxon>Bacillati</taxon>
        <taxon>Bacillota</taxon>
        <taxon>Clostridia</taxon>
        <taxon>Eubacteriales</taxon>
        <taxon>Clostridiales Family XVII. Incertae Sedis</taxon>
        <taxon>Sulfobacillus</taxon>
    </lineage>
</organism>
<dbReference type="InterPro" id="IPR027417">
    <property type="entry name" value="P-loop_NTPase"/>
</dbReference>
<dbReference type="InterPro" id="IPR010935">
    <property type="entry name" value="SMC_hinge"/>
</dbReference>
<sequence length="711" mass="80977">MHLHKVVIYGFKSFAKETQIILPPGITALVGPNGGGKSNVVDAIRWALGEQKVRELRAEKWDELLYVGGPGRPSARLAEVSLHFDNADQKMPSWPEELVITRRYYRSGDSEYLINGRVVRLRDVSDMLLDSGLGRFSYAIISQGRVEATLTQKPRERLEQLEEAAGVSRYKVRKRETLLHLQEVNSNVARLSDLQGETGRQMEELSQQAEQERQYLAWQSERQRWQTQIQHTKFRNAQKALGKLQQQRDSQVANLAELAQELSAHEIQVQTVRESAEKVQEAMMRAESQWRHWDKEVTQLEQQEAVMLSKLEGLTGEKERLGTELQEIEGQAVRLRHEALQLTDRSNHHSSEWQGQLVTLEQKIAQLEHEVQEVAEELDLRRRTTAQRDIDLGLIKQSLARWQGVLGTDSLDSLAEAMDFKRTQVRQMEREVQQLSQELQQLTEKRQQLERFRHHTEQELLPLRHQLAQRQARLRALHQLEAEGEGLPLGVRAILQAQRDQKLEGILGTVGSLLTSDPDVALAIQIALGNASHDVIVEHESQARRAVRFLQAQALGRATFLPLDTIRPGLVPDGERSLNRLQGVVGWALDVVHFERSLRPAISHLLGRVLVLKTLDTAMTVGAHHRFRYKMVTLDGQLVHAGGAITGGHHGQRDSRSSRVTEIQTLTQRVAEDLKIIEGKEELLKASLTELRETEILLDGARERLSERRHH</sequence>
<feature type="coiled-coil region" evidence="2">
    <location>
        <begin position="411"/>
        <end position="459"/>
    </location>
</feature>
<dbReference type="SUPFAM" id="SSF52540">
    <property type="entry name" value="P-loop containing nucleoside triphosphate hydrolases"/>
    <property type="match status" value="1"/>
</dbReference>
<reference evidence="4 5" key="1">
    <citation type="journal article" date="2014" name="BMC Genomics">
        <title>Comparison of environmental and isolate Sulfobacillus genomes reveals diverse carbon, sulfur, nitrogen, and hydrogen metabolisms.</title>
        <authorList>
            <person name="Justice N.B."/>
            <person name="Norman A."/>
            <person name="Brown C.T."/>
            <person name="Singh A."/>
            <person name="Thomas B.C."/>
            <person name="Banfield J.F."/>
        </authorList>
    </citation>
    <scope>NUCLEOTIDE SEQUENCE [LARGE SCALE GENOMIC DNA]</scope>
    <source>
        <strain evidence="4">AMDSBA4</strain>
    </source>
</reference>
<dbReference type="SMART" id="SM00968">
    <property type="entry name" value="SMC_hinge"/>
    <property type="match status" value="1"/>
</dbReference>
<dbReference type="Proteomes" id="UP000242972">
    <property type="component" value="Unassembled WGS sequence"/>
</dbReference>
<comment type="caution">
    <text evidence="4">The sequence shown here is derived from an EMBL/GenBank/DDBJ whole genome shotgun (WGS) entry which is preliminary data.</text>
</comment>
<dbReference type="PANTHER" id="PTHR43977">
    <property type="entry name" value="STRUCTURAL MAINTENANCE OF CHROMOSOMES PROTEIN 3"/>
    <property type="match status" value="1"/>
</dbReference>
<dbReference type="AlphaFoldDB" id="A0A2T2XJF9"/>
<dbReference type="GO" id="GO:0005694">
    <property type="term" value="C:chromosome"/>
    <property type="evidence" value="ECO:0007669"/>
    <property type="project" value="InterPro"/>
</dbReference>
<dbReference type="InterPro" id="IPR036277">
    <property type="entry name" value="SMC_hinge_sf"/>
</dbReference>
<feature type="coiled-coil region" evidence="2">
    <location>
        <begin position="241"/>
        <end position="384"/>
    </location>
</feature>
<dbReference type="Gene3D" id="3.30.70.1620">
    <property type="match status" value="1"/>
</dbReference>